<dbReference type="SMART" id="SM00181">
    <property type="entry name" value="EGF"/>
    <property type="match status" value="2"/>
</dbReference>
<dbReference type="PROSITE" id="PS00022">
    <property type="entry name" value="EGF_1"/>
    <property type="match status" value="2"/>
</dbReference>
<dbReference type="KEGG" id="ngr:NAEGRDRAFT_54881"/>
<dbReference type="SUPFAM" id="SSF101898">
    <property type="entry name" value="NHL repeat"/>
    <property type="match status" value="1"/>
</dbReference>
<dbReference type="eggNOG" id="KOG1225">
    <property type="taxonomic scope" value="Eukaryota"/>
</dbReference>
<evidence type="ECO:0000256" key="4">
    <source>
        <dbReference type="PROSITE-ProRule" id="PRU00076"/>
    </source>
</evidence>
<keyword evidence="1 4" id="KW-0245">EGF-like domain</keyword>
<accession>D2W602</accession>
<feature type="domain" description="EGF-like" evidence="6">
    <location>
        <begin position="683"/>
        <end position="722"/>
    </location>
</feature>
<dbReference type="RefSeq" id="XP_002668244.1">
    <property type="nucleotide sequence ID" value="XM_002668198.1"/>
</dbReference>
<dbReference type="AlphaFoldDB" id="D2W602"/>
<evidence type="ECO:0000259" key="6">
    <source>
        <dbReference type="PROSITE" id="PS50026"/>
    </source>
</evidence>
<sequence length="735" mass="78064">MQKSFLLISLLCVIAFLHLFPVEGGTGQTIVGDLNIDPVLGLDASETRFRYLSSFCLDPRNGDMYVADDHFNKVFKIDHQTNVVSWFAVAVDSNDNIYVMDNGVYVLRMIRASNGNIERVAGTYTTICSDGNCGDGGSALSAKLTAVKNIEIHPITGDIYLAEANRIRKISGGIISTVVGAFGRNYDSLVTGAWANPLDVGIAPTRISFSPTGQLYFNDGSSYWSMRTLKDGLVRPVSGFLISTTDRFNYNGEDLLPTKVKLSNPTSVFLDSNGNVFVGCSGTSSTTGGENDARIVKVDVNSNTASTFIGTLTEASAISENTIRTKTSLKPYASIYTGLYTPFGIHVTPNGDVYFADPSRYVIRMYNATLGTVSTIAGTMNTVCTDSICDNGQPALSAHFKLPTSIFVTDDGTIYVSDTQLHQIRKIQNGIITAIAGTGTQCTTAGSNTCDHGSTSPLRVDLYTPMGIYVTKSGEVYFADTSNHKVRKISSDGLTITTVAGSAGNCASGTCATFSASATDSTAKLFYPTGVVVNETSGSIYIADQGTHTIRVVSSNGSMSVYAGTFPGMAFNDAGATQFSAEGSSKYLNLPTSIFLKDNSIYVTEPVFGRVRRVTQNCRAGYGGDNCETPICFEILATYSTVCSGNGACIESDTCQCNAGSSGSNCSQTTSNCRSGFYGSNCEISNCYGKFSNDSSVCSGHGRCNSTDSCSCSPNYFGGNCQITTCFNTQSNDSS</sequence>
<dbReference type="VEuPathDB" id="AmoebaDB:NAEGRDRAFT_54881"/>
<dbReference type="InterPro" id="IPR051216">
    <property type="entry name" value="Teneurin"/>
</dbReference>
<dbReference type="GeneID" id="8856416"/>
<dbReference type="Gene3D" id="2.10.25.10">
    <property type="entry name" value="Laminin"/>
    <property type="match status" value="2"/>
</dbReference>
<keyword evidence="8" id="KW-1185">Reference proteome</keyword>
<feature type="signal peptide" evidence="5">
    <location>
        <begin position="1"/>
        <end position="24"/>
    </location>
</feature>
<gene>
    <name evidence="7" type="ORF">NAEGRDRAFT_54881</name>
</gene>
<reference evidence="7 8" key="1">
    <citation type="journal article" date="2010" name="Cell">
        <title>The genome of Naegleria gruberi illuminates early eukaryotic versatility.</title>
        <authorList>
            <person name="Fritz-Laylin L.K."/>
            <person name="Prochnik S.E."/>
            <person name="Ginger M.L."/>
            <person name="Dacks J.B."/>
            <person name="Carpenter M.L."/>
            <person name="Field M.C."/>
            <person name="Kuo A."/>
            <person name="Paredez A."/>
            <person name="Chapman J."/>
            <person name="Pham J."/>
            <person name="Shu S."/>
            <person name="Neupane R."/>
            <person name="Cipriano M."/>
            <person name="Mancuso J."/>
            <person name="Tu H."/>
            <person name="Salamov A."/>
            <person name="Lindquist E."/>
            <person name="Shapiro H."/>
            <person name="Lucas S."/>
            <person name="Grigoriev I.V."/>
            <person name="Cande W.Z."/>
            <person name="Fulton C."/>
            <person name="Rokhsar D.S."/>
            <person name="Dawson S.C."/>
        </authorList>
    </citation>
    <scope>NUCLEOTIDE SEQUENCE [LARGE SCALE GENOMIC DNA]</scope>
    <source>
        <strain evidence="7 8">NEG-M</strain>
    </source>
</reference>
<evidence type="ECO:0000256" key="5">
    <source>
        <dbReference type="SAM" id="SignalP"/>
    </source>
</evidence>
<dbReference type="PANTHER" id="PTHR11219:SF69">
    <property type="entry name" value="TENEURIN-A"/>
    <property type="match status" value="1"/>
</dbReference>
<feature type="non-terminal residue" evidence="7">
    <location>
        <position position="735"/>
    </location>
</feature>
<keyword evidence="5" id="KW-0732">Signal</keyword>
<comment type="caution">
    <text evidence="4">Lacks conserved residue(s) required for the propagation of feature annotation.</text>
</comment>
<feature type="disulfide bond" evidence="4">
    <location>
        <begin position="712"/>
        <end position="721"/>
    </location>
</feature>
<dbReference type="EMBL" id="GG739184">
    <property type="protein sequence ID" value="EFC35500.1"/>
    <property type="molecule type" value="Genomic_DNA"/>
</dbReference>
<keyword evidence="3 4" id="KW-1015">Disulfide bond</keyword>
<evidence type="ECO:0000256" key="3">
    <source>
        <dbReference type="ARBA" id="ARBA00023157"/>
    </source>
</evidence>
<evidence type="ECO:0000256" key="1">
    <source>
        <dbReference type="ARBA" id="ARBA00022536"/>
    </source>
</evidence>
<dbReference type="InParanoid" id="D2W602"/>
<protein>
    <submittedName>
        <fullName evidence="7">Predicted protein</fullName>
    </submittedName>
</protein>
<name>D2W602_NAEGR</name>
<evidence type="ECO:0000313" key="8">
    <source>
        <dbReference type="Proteomes" id="UP000006671"/>
    </source>
</evidence>
<dbReference type="OrthoDB" id="283575at2759"/>
<feature type="chain" id="PRO_5003038871" evidence="5">
    <location>
        <begin position="25"/>
        <end position="735"/>
    </location>
</feature>
<dbReference type="Gene3D" id="2.120.10.30">
    <property type="entry name" value="TolB, C-terminal domain"/>
    <property type="match status" value="4"/>
</dbReference>
<keyword evidence="2" id="KW-0677">Repeat</keyword>
<dbReference type="InterPro" id="IPR000742">
    <property type="entry name" value="EGF"/>
</dbReference>
<proteinExistence type="predicted"/>
<dbReference type="PANTHER" id="PTHR11219">
    <property type="entry name" value="TENEURIN AND N-ACETYLGLUCOSAMINE-1-PHOSPHODIESTER ALPHA-N-ACETYLGLUCOSAMINIDASE"/>
    <property type="match status" value="1"/>
</dbReference>
<organism evidence="8">
    <name type="scientific">Naegleria gruberi</name>
    <name type="common">Amoeba</name>
    <dbReference type="NCBI Taxonomy" id="5762"/>
    <lineage>
        <taxon>Eukaryota</taxon>
        <taxon>Discoba</taxon>
        <taxon>Heterolobosea</taxon>
        <taxon>Tetramitia</taxon>
        <taxon>Eutetramitia</taxon>
        <taxon>Vahlkampfiidae</taxon>
        <taxon>Naegleria</taxon>
    </lineage>
</organism>
<dbReference type="InterPro" id="IPR011042">
    <property type="entry name" value="6-blade_b-propeller_TolB-like"/>
</dbReference>
<dbReference type="Pfam" id="PF25021">
    <property type="entry name" value="TEN_NHL"/>
    <property type="match status" value="2"/>
</dbReference>
<dbReference type="eggNOG" id="KOG4659">
    <property type="taxonomic scope" value="Eukaryota"/>
</dbReference>
<dbReference type="PROSITE" id="PS50026">
    <property type="entry name" value="EGF_3"/>
    <property type="match status" value="1"/>
</dbReference>
<dbReference type="SUPFAM" id="SSF63829">
    <property type="entry name" value="Calcium-dependent phosphotriesterase"/>
    <property type="match status" value="1"/>
</dbReference>
<dbReference type="Proteomes" id="UP000006671">
    <property type="component" value="Unassembled WGS sequence"/>
</dbReference>
<dbReference type="InterPro" id="IPR056822">
    <property type="entry name" value="TEN_NHL"/>
</dbReference>
<evidence type="ECO:0000256" key="2">
    <source>
        <dbReference type="ARBA" id="ARBA00022737"/>
    </source>
</evidence>
<evidence type="ECO:0000313" key="7">
    <source>
        <dbReference type="EMBL" id="EFC35500.1"/>
    </source>
</evidence>